<protein>
    <recommendedName>
        <fullName evidence="2">Ig-like domain-containing protein</fullName>
    </recommendedName>
</protein>
<feature type="non-terminal residue" evidence="1">
    <location>
        <position position="1"/>
    </location>
</feature>
<evidence type="ECO:0008006" key="2">
    <source>
        <dbReference type="Google" id="ProtNLM"/>
    </source>
</evidence>
<comment type="caution">
    <text evidence="1">The sequence shown here is derived from an EMBL/GenBank/DDBJ whole genome shotgun (WGS) entry which is preliminary data.</text>
</comment>
<reference evidence="1" key="1">
    <citation type="journal article" date="2014" name="Front. Microbiol.">
        <title>High frequency of phylogenetically diverse reductive dehalogenase-homologous genes in deep subseafloor sedimentary metagenomes.</title>
        <authorList>
            <person name="Kawai M."/>
            <person name="Futagami T."/>
            <person name="Toyoda A."/>
            <person name="Takaki Y."/>
            <person name="Nishi S."/>
            <person name="Hori S."/>
            <person name="Arai W."/>
            <person name="Tsubouchi T."/>
            <person name="Morono Y."/>
            <person name="Uchiyama I."/>
            <person name="Ito T."/>
            <person name="Fujiyama A."/>
            <person name="Inagaki F."/>
            <person name="Takami H."/>
        </authorList>
    </citation>
    <scope>NUCLEOTIDE SEQUENCE</scope>
    <source>
        <strain evidence="1">Expedition CK06-06</strain>
    </source>
</reference>
<evidence type="ECO:0000313" key="1">
    <source>
        <dbReference type="EMBL" id="GAI49748.1"/>
    </source>
</evidence>
<dbReference type="AlphaFoldDB" id="X1P1I7"/>
<dbReference type="Gene3D" id="2.60.40.740">
    <property type="match status" value="2"/>
</dbReference>
<gene>
    <name evidence="1" type="ORF">S06H3_57780</name>
</gene>
<organism evidence="1">
    <name type="scientific">marine sediment metagenome</name>
    <dbReference type="NCBI Taxonomy" id="412755"/>
    <lineage>
        <taxon>unclassified sequences</taxon>
        <taxon>metagenomes</taxon>
        <taxon>ecological metagenomes</taxon>
    </lineage>
</organism>
<dbReference type="EMBL" id="BARV01037334">
    <property type="protein sequence ID" value="GAI49748.1"/>
    <property type="molecule type" value="Genomic_DNA"/>
</dbReference>
<sequence length="192" mass="20034">TVSGGTTPYDYLWNEGQTTEDLSDIGQGTYIVTVTDANLCTITDTVTITEPSAIITSITGTDILCNGDCDGTADLTVAGGTPGYSYTWNYGDTTEDLSNLCAGIYCVTVTDANSCISSVCVTITEPAGLFANIIGTDVLCNGDSNGIADLVVNGGILQYSYLWNTGATSEDLYNIPQGFYVVTVTDADRSGT</sequence>
<proteinExistence type="predicted"/>
<dbReference type="Pfam" id="PF13573">
    <property type="entry name" value="SprB"/>
    <property type="match status" value="3"/>
</dbReference>
<name>X1P1I7_9ZZZZ</name>
<accession>X1P1I7</accession>
<dbReference type="InterPro" id="IPR025667">
    <property type="entry name" value="SprB_repeat"/>
</dbReference>